<dbReference type="Proteomes" id="UP000191342">
    <property type="component" value="Unassembled WGS sequence"/>
</dbReference>
<dbReference type="GO" id="GO:0003924">
    <property type="term" value="F:GTPase activity"/>
    <property type="evidence" value="ECO:0007669"/>
    <property type="project" value="InterPro"/>
</dbReference>
<dbReference type="InterPro" id="IPR009001">
    <property type="entry name" value="Transl_elong_EF1A/Init_IF2_C"/>
</dbReference>
<name>A0A1V6SLN3_9EURO</name>
<protein>
    <recommendedName>
        <fullName evidence="2">Elongation factor 1-alpha</fullName>
    </recommendedName>
</protein>
<evidence type="ECO:0000313" key="7">
    <source>
        <dbReference type="Proteomes" id="UP000191342"/>
    </source>
</evidence>
<dbReference type="InterPro" id="IPR050100">
    <property type="entry name" value="TRAFAC_GTPase_members"/>
</dbReference>
<dbReference type="SUPFAM" id="SSF52540">
    <property type="entry name" value="P-loop containing nucleoside triphosphate hydrolases"/>
    <property type="match status" value="1"/>
</dbReference>
<feature type="domain" description="Tr-type G" evidence="5">
    <location>
        <begin position="46"/>
        <end position="267"/>
    </location>
</feature>
<keyword evidence="7" id="KW-1185">Reference proteome</keyword>
<gene>
    <name evidence="6" type="ORF">PENFLA_c036G03659</name>
</gene>
<evidence type="ECO:0000256" key="1">
    <source>
        <dbReference type="ARBA" id="ARBA00007249"/>
    </source>
</evidence>
<proteinExistence type="inferred from homology"/>
<dbReference type="PROSITE" id="PS51722">
    <property type="entry name" value="G_TR_2"/>
    <property type="match status" value="1"/>
</dbReference>
<evidence type="ECO:0000256" key="2">
    <source>
        <dbReference type="ARBA" id="ARBA00013870"/>
    </source>
</evidence>
<dbReference type="InterPro" id="IPR000795">
    <property type="entry name" value="T_Tr_GTP-bd_dom"/>
</dbReference>
<dbReference type="Pfam" id="PF22594">
    <property type="entry name" value="GTP-eEF1A_C"/>
    <property type="match status" value="1"/>
</dbReference>
<organism evidence="6 7">
    <name type="scientific">Penicillium flavigenum</name>
    <dbReference type="NCBI Taxonomy" id="254877"/>
    <lineage>
        <taxon>Eukaryota</taxon>
        <taxon>Fungi</taxon>
        <taxon>Dikarya</taxon>
        <taxon>Ascomycota</taxon>
        <taxon>Pezizomycotina</taxon>
        <taxon>Eurotiomycetes</taxon>
        <taxon>Eurotiomycetidae</taxon>
        <taxon>Eurotiales</taxon>
        <taxon>Aspergillaceae</taxon>
        <taxon>Penicillium</taxon>
    </lineage>
</organism>
<dbReference type="OrthoDB" id="1727108at2759"/>
<dbReference type="AlphaFoldDB" id="A0A1V6SLN3"/>
<reference evidence="7" key="1">
    <citation type="journal article" date="2017" name="Nat. Microbiol.">
        <title>Global analysis of biosynthetic gene clusters reveals vast potential of secondary metabolite production in Penicillium species.</title>
        <authorList>
            <person name="Nielsen J.C."/>
            <person name="Grijseels S."/>
            <person name="Prigent S."/>
            <person name="Ji B."/>
            <person name="Dainat J."/>
            <person name="Nielsen K.F."/>
            <person name="Frisvad J.C."/>
            <person name="Workman M."/>
            <person name="Nielsen J."/>
        </authorList>
    </citation>
    <scope>NUCLEOTIDE SEQUENCE [LARGE SCALE GENOMIC DNA]</scope>
    <source>
        <strain evidence="7">IBT 14082</strain>
    </source>
</reference>
<accession>A0A1V6SLN3</accession>
<keyword evidence="3" id="KW-0547">Nucleotide-binding</keyword>
<dbReference type="SUPFAM" id="SSF50447">
    <property type="entry name" value="Translation proteins"/>
    <property type="match status" value="1"/>
</dbReference>
<comment type="caution">
    <text evidence="6">The sequence shown here is derived from an EMBL/GenBank/DDBJ whole genome shotgun (WGS) entry which is preliminary data.</text>
</comment>
<dbReference type="Pfam" id="PF00009">
    <property type="entry name" value="GTP_EFTU"/>
    <property type="match status" value="1"/>
</dbReference>
<evidence type="ECO:0000256" key="3">
    <source>
        <dbReference type="ARBA" id="ARBA00022741"/>
    </source>
</evidence>
<dbReference type="SUPFAM" id="SSF50465">
    <property type="entry name" value="EF-Tu/eEF-1alpha/eIF2-gamma C-terminal domain"/>
    <property type="match status" value="1"/>
</dbReference>
<dbReference type="InterPro" id="IPR054696">
    <property type="entry name" value="GTP-eEF1A_C"/>
</dbReference>
<dbReference type="EMBL" id="MLQL01000036">
    <property type="protein sequence ID" value="OQE14670.1"/>
    <property type="molecule type" value="Genomic_DNA"/>
</dbReference>
<dbReference type="Gene3D" id="2.40.30.10">
    <property type="entry name" value="Translation factors"/>
    <property type="match status" value="2"/>
</dbReference>
<evidence type="ECO:0000256" key="4">
    <source>
        <dbReference type="ARBA" id="ARBA00023134"/>
    </source>
</evidence>
<dbReference type="Gene3D" id="3.40.50.300">
    <property type="entry name" value="P-loop containing nucleotide triphosphate hydrolases"/>
    <property type="match status" value="1"/>
</dbReference>
<dbReference type="PANTHER" id="PTHR23115">
    <property type="entry name" value="TRANSLATION FACTOR"/>
    <property type="match status" value="1"/>
</dbReference>
<dbReference type="GO" id="GO:0005525">
    <property type="term" value="F:GTP binding"/>
    <property type="evidence" value="ECO:0007669"/>
    <property type="project" value="UniProtKB-KW"/>
</dbReference>
<comment type="similarity">
    <text evidence="1">Belongs to the TRAFAC class translation factor GTPase superfamily. Classic translation factor GTPase family. EF-Tu/EF-1A subfamily.</text>
</comment>
<evidence type="ECO:0000259" key="5">
    <source>
        <dbReference type="PROSITE" id="PS51722"/>
    </source>
</evidence>
<dbReference type="STRING" id="254877.A0A1V6SLN3"/>
<dbReference type="InterPro" id="IPR009000">
    <property type="entry name" value="Transl_B-barrel_sf"/>
</dbReference>
<dbReference type="PRINTS" id="PR00315">
    <property type="entry name" value="ELONGATNFCT"/>
</dbReference>
<evidence type="ECO:0000313" key="6">
    <source>
        <dbReference type="EMBL" id="OQE14670.1"/>
    </source>
</evidence>
<dbReference type="InterPro" id="IPR027417">
    <property type="entry name" value="P-loop_NTPase"/>
</dbReference>
<keyword evidence="4" id="KW-0342">GTP-binding</keyword>
<sequence length="472" mass="50888">MSAAEDTPTGLELGLNPSLPASLLSLCARLGKFLHIPVAKTTNSEKPHINLIIIGHPNTGKSTTAGRLMLECGGTDNDTIAGLEQAASETGQESSKYAWVFDTLQAERQRGCSFSLTSHQLETPNRRITLTDTPGHRGYVKTMISGIPGGECALLIISADEAEFNESMKFGSEMRENIQIAFTLRVYRMIVAVNKMETRGWSEGAFNSIKNEVSSYIKKIGYSPDKIHFIPVSSLDGQNISTPKSDLSWYHGKTVVGAIDDIGERPNGSIDQPLRLPIRRIHQIPGVGKVLVGCVVTGTITPGMSVTIAPGGITATVRSLESYKKPIDKGYPGHLVALSLDVEADFHRGQIVSDSNYSPATECSSFTAFFTKVVSHSPFNINPGYTPVVHCGTAQVPCKFELLELIDARSGQTTEKNPRFLKLAATALVRLTPLKPLCAVTFSESGPLGSIVVRDIGKTIGVGRIQSIERHG</sequence>